<evidence type="ECO:0000256" key="1">
    <source>
        <dbReference type="SAM" id="MobiDB-lite"/>
    </source>
</evidence>
<dbReference type="AlphaFoldDB" id="A0A9P5H485"/>
<dbReference type="SUPFAM" id="SSF48371">
    <property type="entry name" value="ARM repeat"/>
    <property type="match status" value="1"/>
</dbReference>
<sequence length="617" mass="69032">MSFFRPVARPQTPQVPLASQASDPPSPLPIPPSSPSSKQNTPAKSWAPLTRDFEIGASDDEDDFGASSDDSLEDLSSILGRGRPGKAAHSPSKNILATPRAKRTAIEFPSSPLTLTPKHKFDLKALARDARKDNATNASSIRATALAEQYDETDVVPLGEASRDTLEGIVTHEGGHDAQKVLRAVQRSEGGQSQLRYCFFREEYSTPPPTTPPKRVKRPWNLLTQGDENTREQHLASGIFMTLTTMHGGMPDELFNWMLDELCTQKSSLIRQEYCNLLGNCTEQIEKLVTPKRLEQLLLLLGATSELERRDSKLTISKLSMEPYQGREWSYLGDFLTLLKNMAPFMALHAVTYASQTLLRMAMDKFVVYNIDILVEYEHTIDALLSAIPRPNWDAFCLETCSLLYTITRAQSVRVNALACLPVSKVMTHELRRRLAVVFLFGDPALGRRHPDSIVTIPGIIHRLAENDFAVNPQTDFAELQAGIILVNIAVDDGSFVKTDDSEVEKQFNADIDELAGRLRQIWKMINDTGMKLARTEAKSVIDWVQQRLAHTVRTRRKARENYYDFLGEKKDPSLPKQQNYMKNFLRKAPESKSLESKPTKPSTPLVDTDTIVVAGL</sequence>
<reference evidence="2" key="1">
    <citation type="submission" date="2020-03" db="EMBL/GenBank/DDBJ databases">
        <title>Draft Genome Sequence of Cylindrodendrum hubeiense.</title>
        <authorList>
            <person name="Buettner E."/>
            <person name="Kellner H."/>
        </authorList>
    </citation>
    <scope>NUCLEOTIDE SEQUENCE</scope>
    <source>
        <strain evidence="2">IHI 201604</strain>
    </source>
</reference>
<proteinExistence type="predicted"/>
<dbReference type="Proteomes" id="UP000722485">
    <property type="component" value="Unassembled WGS sequence"/>
</dbReference>
<feature type="compositionally biased region" description="Low complexity" evidence="1">
    <location>
        <begin position="65"/>
        <end position="79"/>
    </location>
</feature>
<feature type="compositionally biased region" description="Polar residues" evidence="1">
    <location>
        <begin position="11"/>
        <end position="21"/>
    </location>
</feature>
<feature type="region of interest" description="Disordered" evidence="1">
    <location>
        <begin position="1"/>
        <end position="102"/>
    </location>
</feature>
<feature type="region of interest" description="Disordered" evidence="1">
    <location>
        <begin position="588"/>
        <end position="607"/>
    </location>
</feature>
<keyword evidence="3" id="KW-1185">Reference proteome</keyword>
<evidence type="ECO:0000313" key="2">
    <source>
        <dbReference type="EMBL" id="KAF7541768.1"/>
    </source>
</evidence>
<dbReference type="OrthoDB" id="5350396at2759"/>
<protein>
    <submittedName>
        <fullName evidence="2">Uncharacterized protein</fullName>
    </submittedName>
</protein>
<feature type="compositionally biased region" description="Pro residues" evidence="1">
    <location>
        <begin position="24"/>
        <end position="34"/>
    </location>
</feature>
<organism evidence="2 3">
    <name type="scientific">Cylindrodendrum hubeiense</name>
    <dbReference type="NCBI Taxonomy" id="595255"/>
    <lineage>
        <taxon>Eukaryota</taxon>
        <taxon>Fungi</taxon>
        <taxon>Dikarya</taxon>
        <taxon>Ascomycota</taxon>
        <taxon>Pezizomycotina</taxon>
        <taxon>Sordariomycetes</taxon>
        <taxon>Hypocreomycetidae</taxon>
        <taxon>Hypocreales</taxon>
        <taxon>Nectriaceae</taxon>
        <taxon>Cylindrodendrum</taxon>
    </lineage>
</organism>
<feature type="compositionally biased region" description="Basic and acidic residues" evidence="1">
    <location>
        <begin position="588"/>
        <end position="599"/>
    </location>
</feature>
<comment type="caution">
    <text evidence="2">The sequence shown here is derived from an EMBL/GenBank/DDBJ whole genome shotgun (WGS) entry which is preliminary data.</text>
</comment>
<evidence type="ECO:0000313" key="3">
    <source>
        <dbReference type="Proteomes" id="UP000722485"/>
    </source>
</evidence>
<gene>
    <name evidence="2" type="ORF">G7Z17_g11868</name>
</gene>
<name>A0A9P5H485_9HYPO</name>
<dbReference type="EMBL" id="JAANBB010000481">
    <property type="protein sequence ID" value="KAF7541768.1"/>
    <property type="molecule type" value="Genomic_DNA"/>
</dbReference>
<dbReference type="InterPro" id="IPR016024">
    <property type="entry name" value="ARM-type_fold"/>
</dbReference>
<accession>A0A9P5H485</accession>